<gene>
    <name evidence="8" type="primary">LOC106167415</name>
</gene>
<organism evidence="7 8">
    <name type="scientific">Lingula anatina</name>
    <name type="common">Brachiopod</name>
    <name type="synonym">Lingula unguis</name>
    <dbReference type="NCBI Taxonomy" id="7574"/>
    <lineage>
        <taxon>Eukaryota</taxon>
        <taxon>Metazoa</taxon>
        <taxon>Spiralia</taxon>
        <taxon>Lophotrochozoa</taxon>
        <taxon>Brachiopoda</taxon>
        <taxon>Linguliformea</taxon>
        <taxon>Lingulata</taxon>
        <taxon>Lingulida</taxon>
        <taxon>Linguloidea</taxon>
        <taxon>Lingulidae</taxon>
        <taxon>Lingula</taxon>
    </lineage>
</organism>
<dbReference type="Proteomes" id="UP000085678">
    <property type="component" value="Unplaced"/>
</dbReference>
<accession>A0A1S3ITY5</accession>
<comment type="caution">
    <text evidence="3">Lacks conserved residue(s) required for the propagation of feature annotation.</text>
</comment>
<reference evidence="8" key="1">
    <citation type="submission" date="2025-08" db="UniProtKB">
        <authorList>
            <consortium name="RefSeq"/>
        </authorList>
    </citation>
    <scope>IDENTIFICATION</scope>
    <source>
        <tissue evidence="8">Gonads</tissue>
    </source>
</reference>
<dbReference type="RefSeq" id="XP_013401662.1">
    <property type="nucleotide sequence ID" value="XM_013546208.1"/>
</dbReference>
<feature type="compositionally biased region" description="Low complexity" evidence="4">
    <location>
        <begin position="718"/>
        <end position="730"/>
    </location>
</feature>
<feature type="chain" id="PRO_5010291727" evidence="5">
    <location>
        <begin position="20"/>
        <end position="741"/>
    </location>
</feature>
<dbReference type="GeneID" id="106167415"/>
<dbReference type="PANTHER" id="PTHR36902:SF1">
    <property type="entry name" value="ENRICHED IN SURFACE-LABELED PROTEOME PROTEIN 9"/>
    <property type="match status" value="1"/>
</dbReference>
<evidence type="ECO:0000259" key="6">
    <source>
        <dbReference type="PROSITE" id="PS51092"/>
    </source>
</evidence>
<keyword evidence="1" id="KW-0677">Repeat</keyword>
<feature type="domain" description="Fibronectin type-II" evidence="6">
    <location>
        <begin position="41"/>
        <end position="88"/>
    </location>
</feature>
<dbReference type="PROSITE" id="PS51092">
    <property type="entry name" value="FN2_2"/>
    <property type="match status" value="2"/>
</dbReference>
<dbReference type="InterPro" id="IPR013806">
    <property type="entry name" value="Kringle-like"/>
</dbReference>
<evidence type="ECO:0000256" key="2">
    <source>
        <dbReference type="ARBA" id="ARBA00023157"/>
    </source>
</evidence>
<dbReference type="PRINTS" id="PR00013">
    <property type="entry name" value="FNTYPEII"/>
</dbReference>
<dbReference type="KEGG" id="lak:106167415"/>
<dbReference type="STRING" id="7574.A0A1S3ITY5"/>
<evidence type="ECO:0000256" key="4">
    <source>
        <dbReference type="SAM" id="MobiDB-lite"/>
    </source>
</evidence>
<dbReference type="CDD" id="cd00062">
    <property type="entry name" value="FN2"/>
    <property type="match status" value="1"/>
</dbReference>
<feature type="disulfide bond" evidence="3">
    <location>
        <begin position="113"/>
        <end position="140"/>
    </location>
</feature>
<dbReference type="Pfam" id="PF25898">
    <property type="entry name" value="LolA_2nd_metazoa"/>
    <property type="match status" value="2"/>
</dbReference>
<sequence length="741" mass="82407">MRVILQLSVYAFVTVVALAGVPDPNVCVPLPYLPGTINGNSNGAPCSPWYMYKSVNTTGCISTKDQQGPWCATTQDYDKDKKWGNCAGTTGGNGNGAPCVFPFKFQDDMINQCIFSGPPQPGAWCSTTADFDKDQKWGLCPDVGQNLPTLPDKFQAKINWQNTLTKSSLYLEEYYDKVNDFASMTTMGLSATGKKTTTITSFKTKEVFKVYEDGEMCVVSPLDPTNDVAFPFKVLNGSDFIMSAGDSLKFGKDYQEVYLGKDTVNGVAVNHWTACVFRPEMGDATLNIEYYWSDPDSWSTASGMSTVPVQAVITGKRTDAFGQPATVSQIYDFAFFSDELPDGASEKVFQTPRGYVCDGRKNEKKLPKVPDRFSFRSEQISESAGTVQNIDEWYDFNAKLFRMDFIPQGQLIYQGFGNRPLSTVHDFYTGTAYVMDRYYGNCTVMPIPDGGVDTVNNGAANYTQIRDPMQFFDFSGETYYYEGTGSARHIGADIYSSRRTDWDGIMSIWEWYFSKDGWTLEDGLRPEYNEPIRLVVRIPATMPGGQDDVSVLNIFNFDDSPMDYSAFDVSLCYRDLPQRTFRFVIVGDKSYVEGNWFAFKYLVLNAIEDFTGLRPIRTQDVSVEIDPNSHLIFFTFTMLDVSPLTGIPGAEFVPQTPNEVPLNVAASKLIATINSNNMSILMTKDDFSTTTMLQAMPGEIYESVKFDNGTVVFIKAGSSTPVTPPSTNSPHSGPSKYILSQ</sequence>
<evidence type="ECO:0000313" key="7">
    <source>
        <dbReference type="Proteomes" id="UP000085678"/>
    </source>
</evidence>
<feature type="region of interest" description="Disordered" evidence="4">
    <location>
        <begin position="717"/>
        <end position="741"/>
    </location>
</feature>
<evidence type="ECO:0000313" key="8">
    <source>
        <dbReference type="RefSeq" id="XP_013401662.1"/>
    </source>
</evidence>
<proteinExistence type="predicted"/>
<feature type="domain" description="Fibronectin type-II" evidence="6">
    <location>
        <begin position="94"/>
        <end position="142"/>
    </location>
</feature>
<feature type="disulfide bond" evidence="3">
    <location>
        <begin position="99"/>
        <end position="125"/>
    </location>
</feature>
<evidence type="ECO:0000256" key="3">
    <source>
        <dbReference type="PROSITE-ProRule" id="PRU00479"/>
    </source>
</evidence>
<feature type="signal peptide" evidence="5">
    <location>
        <begin position="1"/>
        <end position="19"/>
    </location>
</feature>
<name>A0A1S3ITY5_LINAN</name>
<evidence type="ECO:0000256" key="5">
    <source>
        <dbReference type="SAM" id="SignalP"/>
    </source>
</evidence>
<protein>
    <submittedName>
        <fullName evidence="8">Uncharacterized protein LOC106167415</fullName>
    </submittedName>
</protein>
<evidence type="ECO:0000256" key="1">
    <source>
        <dbReference type="ARBA" id="ARBA00022737"/>
    </source>
</evidence>
<dbReference type="PANTHER" id="PTHR36902">
    <property type="entry name" value="ENRICHED IN SURFACE-LABELED PROTEOME PROTEIN 9"/>
    <property type="match status" value="1"/>
</dbReference>
<dbReference type="AlphaFoldDB" id="A0A1S3ITY5"/>
<keyword evidence="5" id="KW-0732">Signal</keyword>
<dbReference type="SMART" id="SM00059">
    <property type="entry name" value="FN2"/>
    <property type="match status" value="2"/>
</dbReference>
<dbReference type="Pfam" id="PF00040">
    <property type="entry name" value="fn2"/>
    <property type="match status" value="2"/>
</dbReference>
<dbReference type="Gene3D" id="2.10.10.10">
    <property type="entry name" value="Fibronectin, type II, collagen-binding"/>
    <property type="match status" value="2"/>
</dbReference>
<keyword evidence="2 3" id="KW-1015">Disulfide bond</keyword>
<dbReference type="InterPro" id="IPR000562">
    <property type="entry name" value="FN_type2_dom"/>
</dbReference>
<dbReference type="InterPro" id="IPR058831">
    <property type="entry name" value="LolA-like_dom_2nd"/>
</dbReference>
<dbReference type="InParanoid" id="A0A1S3ITY5"/>
<dbReference type="OrthoDB" id="5983572at2759"/>
<dbReference type="SUPFAM" id="SSF57440">
    <property type="entry name" value="Kringle-like"/>
    <property type="match status" value="2"/>
</dbReference>
<dbReference type="InterPro" id="IPR036943">
    <property type="entry name" value="FN_type2_sf"/>
</dbReference>
<keyword evidence="7" id="KW-1185">Reference proteome</keyword>